<evidence type="ECO:0000256" key="2">
    <source>
        <dbReference type="ARBA" id="ARBA00023043"/>
    </source>
</evidence>
<dbReference type="InterPro" id="IPR002110">
    <property type="entry name" value="Ankyrin_rpt"/>
</dbReference>
<gene>
    <name evidence="5" type="ORF">FMAN_05558</name>
</gene>
<feature type="repeat" description="ANK" evidence="3">
    <location>
        <begin position="1248"/>
        <end position="1280"/>
    </location>
</feature>
<dbReference type="InterPro" id="IPR036770">
    <property type="entry name" value="Ankyrin_rpt-contain_sf"/>
</dbReference>
<sequence length="1307" mass="142819">MPQTARIPTALWEAQRPRITELYVGQDKTLDEVIQIMAEAGFHATKPQYIRKVNVNWKLQKNYTKEKWQHASALVEKRQAGGKLTKLSIDGKFISEKRQKKELRRYHVPQVEEEFISTHAYGVVACTPPSSSSRVVLINGLPWLKFRASFNNLIESRTPLFSPNQQNGTLEFWEVTNKLLSGVHTTGKMGTGSLPLPEPPRPVSDDLSKHFDIKGERLFELVPMLENPMEILQHLEPPWLQIFNSLVFLCSNNLVATKSSAYKLLQLAISSGFLIEMKHLFTMSVPTLEIFARHLLFVALGVPGNKGIEFLHFLLESGVSPGSTDPNENGFSALQTAVQEKNRDAVQLLLDFGADPNGKVECTKDNTPENPLNCALNWGGDIEIAKMLIESGANMNSGLEKPLIQAVRNGDLVLVKLMLEVGADLKMLPAKGLSVLYFAINKHELSLVNILIEAGVNPNLLIDELQDGDFAFLKHELDMFVTPLHYAVLAGDIGIVKRLVQGGAVLDIFIDPEMLDETERTLRSKKISTPLQISIQEREHEITKIFLDAGASVDFRHPATGTALQLVCSWPMAEGEKIELAKVLLAKGADINSLPGEDAGRTAMQAAAESGDRDLLELLLREGGDLFASAAREYGLTVFHAALRSRSADLVAYVFEELWSSCSRFDLLDGINYLEEAVSTGNLQLLETVLKFWNRHGLRWPTEFISSALKTAVRSGFICHILGPDAESFTIRLFTFPEEEIDSLICDSIWNVGTANMRTWISDSGRASSSWCRDMRVFDLLMQHFIKPNLDFTQPGYPTPLWLAMHQGEYYMAESLLDAGASPNKPSLVVCRNAHQECYYDTGPEMPLKQAICRYDNRFIELLTVKGANIHCLIGGSLTPLLVSLERGNEDAASFLLSKGADPNVVDISGRFTALGLAFEKGFSLPTVQLLVQRGADVNRPSIWATPLEQAVQGDFRQNDLFERCRILLAAGSDFNASTGSTAIQIAVSRNRLELAKLLIDAGADVNASMTGSTALQLAVHKNDTDLAKLLVEAGANLNTSSVRASALQLAVSNHNLELVVLFLAEGADVNDSTSGETVLQRAANLGNLETVKHLVDRGADVGAKVPGNSATALQHAAMHGSVEIVKYLVEHGASVNEEASPFYKATALGLAVANNHTQTAMYLIESGSSVDANLSPPVTTILQLAAKHGNLEIATCLVENGATVNAAPATVGGATALQYAAITGNINMAVFLIEHGAHVSAKGAEVGGRTALEGAAEHGRLDMISLLLDNDEEPDTIDARCHNAAEFAELEHHDVIARILRNYRRP</sequence>
<feature type="repeat" description="ANK" evidence="3">
    <location>
        <begin position="329"/>
        <end position="361"/>
    </location>
</feature>
<feature type="repeat" description="ANK" evidence="3">
    <location>
        <begin position="1011"/>
        <end position="1043"/>
    </location>
</feature>
<dbReference type="VEuPathDB" id="FungiDB:FMAN_05558"/>
<evidence type="ECO:0000259" key="4">
    <source>
        <dbReference type="Pfam" id="PF14420"/>
    </source>
</evidence>
<feature type="repeat" description="ANK" evidence="3">
    <location>
        <begin position="1213"/>
        <end position="1245"/>
    </location>
</feature>
<feature type="repeat" description="ANK" evidence="3">
    <location>
        <begin position="876"/>
        <end position="908"/>
    </location>
</feature>
<feature type="domain" description="Clr5" evidence="4">
    <location>
        <begin position="10"/>
        <end position="61"/>
    </location>
</feature>
<dbReference type="Pfam" id="PF12796">
    <property type="entry name" value="Ank_2"/>
    <property type="match status" value="6"/>
</dbReference>
<dbReference type="PRINTS" id="PR01415">
    <property type="entry name" value="ANKYRIN"/>
</dbReference>
<evidence type="ECO:0000256" key="3">
    <source>
        <dbReference type="PROSITE-ProRule" id="PRU00023"/>
    </source>
</evidence>
<feature type="repeat" description="ANK" evidence="3">
    <location>
        <begin position="979"/>
        <end position="1011"/>
    </location>
</feature>
<feature type="repeat" description="ANK" evidence="3">
    <location>
        <begin position="1043"/>
        <end position="1075"/>
    </location>
</feature>
<dbReference type="SUPFAM" id="SSF48403">
    <property type="entry name" value="Ankyrin repeat"/>
    <property type="match status" value="3"/>
</dbReference>
<comment type="caution">
    <text evidence="5">The sequence shown here is derived from an EMBL/GenBank/DDBJ whole genome shotgun (WGS) entry which is preliminary data.</text>
</comment>
<feature type="repeat" description="ANK" evidence="3">
    <location>
        <begin position="431"/>
        <end position="463"/>
    </location>
</feature>
<feature type="repeat" description="ANK" evidence="3">
    <location>
        <begin position="1075"/>
        <end position="1107"/>
    </location>
</feature>
<keyword evidence="6" id="KW-1185">Reference proteome</keyword>
<dbReference type="GeneID" id="65084824"/>
<dbReference type="PROSITE" id="PS50088">
    <property type="entry name" value="ANK_REPEAT"/>
    <property type="match status" value="13"/>
</dbReference>
<reference evidence="6" key="1">
    <citation type="journal article" date="2016" name="Genome Biol. Evol.">
        <title>Comparative 'omics' of the Fusarium fujikuroi species complex highlights differences in genetic potential and metabolite synthesis.</title>
        <authorList>
            <person name="Niehaus E.-M."/>
            <person name="Muensterkoetter M."/>
            <person name="Proctor R.H."/>
            <person name="Brown D.W."/>
            <person name="Sharon A."/>
            <person name="Idan Y."/>
            <person name="Oren-Young L."/>
            <person name="Sieber C.M."/>
            <person name="Novak O."/>
            <person name="Pencik A."/>
            <person name="Tarkowska D."/>
            <person name="Hromadova K."/>
            <person name="Freeman S."/>
            <person name="Maymon M."/>
            <person name="Elazar M."/>
            <person name="Youssef S.A."/>
            <person name="El-Shabrawy E.S.M."/>
            <person name="Shalaby A.B.A."/>
            <person name="Houterman P."/>
            <person name="Brock N.L."/>
            <person name="Burkhardt I."/>
            <person name="Tsavkelova E.A."/>
            <person name="Dickschat J.S."/>
            <person name="Galuszka P."/>
            <person name="Gueldener U."/>
            <person name="Tudzynski B."/>
        </authorList>
    </citation>
    <scope>NUCLEOTIDE SEQUENCE [LARGE SCALE GENOMIC DNA]</scope>
    <source>
        <strain evidence="6">MRC7560</strain>
    </source>
</reference>
<dbReference type="RefSeq" id="XP_041678700.1">
    <property type="nucleotide sequence ID" value="XM_041827770.1"/>
</dbReference>
<keyword evidence="2 3" id="KW-0040">ANK repeat</keyword>
<dbReference type="Gene3D" id="1.25.40.20">
    <property type="entry name" value="Ankyrin repeat-containing domain"/>
    <property type="match status" value="6"/>
</dbReference>
<evidence type="ECO:0000256" key="1">
    <source>
        <dbReference type="ARBA" id="ARBA00022737"/>
    </source>
</evidence>
<protein>
    <submittedName>
        <fullName evidence="5">Related to ankyrin</fullName>
    </submittedName>
</protein>
<feature type="repeat" description="ANK" evidence="3">
    <location>
        <begin position="599"/>
        <end position="631"/>
    </location>
</feature>
<organism evidence="5 6">
    <name type="scientific">Fusarium mangiferae</name>
    <name type="common">Mango malformation disease fungus</name>
    <dbReference type="NCBI Taxonomy" id="192010"/>
    <lineage>
        <taxon>Eukaryota</taxon>
        <taxon>Fungi</taxon>
        <taxon>Dikarya</taxon>
        <taxon>Ascomycota</taxon>
        <taxon>Pezizomycotina</taxon>
        <taxon>Sordariomycetes</taxon>
        <taxon>Hypocreomycetidae</taxon>
        <taxon>Hypocreales</taxon>
        <taxon>Nectriaceae</taxon>
        <taxon>Fusarium</taxon>
        <taxon>Fusarium fujikuroi species complex</taxon>
    </lineage>
</organism>
<accession>A0A1L7SLK4</accession>
<feature type="repeat" description="ANK" evidence="3">
    <location>
        <begin position="482"/>
        <end position="511"/>
    </location>
</feature>
<keyword evidence="1" id="KW-0677">Repeat</keyword>
<dbReference type="PROSITE" id="PS50297">
    <property type="entry name" value="ANK_REP_REGION"/>
    <property type="match status" value="10"/>
</dbReference>
<dbReference type="EMBL" id="FCQH01000002">
    <property type="protein sequence ID" value="CVK87440.1"/>
    <property type="molecule type" value="Genomic_DNA"/>
</dbReference>
<dbReference type="Proteomes" id="UP000184255">
    <property type="component" value="Unassembled WGS sequence"/>
</dbReference>
<proteinExistence type="predicted"/>
<dbReference type="PANTHER" id="PTHR24123">
    <property type="entry name" value="ANKYRIN REPEAT-CONTAINING"/>
    <property type="match status" value="1"/>
</dbReference>
<dbReference type="Pfam" id="PF14420">
    <property type="entry name" value="Clr5"/>
    <property type="match status" value="1"/>
</dbReference>
<dbReference type="InterPro" id="IPR051165">
    <property type="entry name" value="Multifunctional_ANK_Repeat"/>
</dbReference>
<dbReference type="Pfam" id="PF00023">
    <property type="entry name" value="Ank"/>
    <property type="match status" value="1"/>
</dbReference>
<evidence type="ECO:0000313" key="5">
    <source>
        <dbReference type="EMBL" id="CVK87440.1"/>
    </source>
</evidence>
<feature type="repeat" description="ANK" evidence="3">
    <location>
        <begin position="1178"/>
        <end position="1210"/>
    </location>
</feature>
<evidence type="ECO:0000313" key="6">
    <source>
        <dbReference type="Proteomes" id="UP000184255"/>
    </source>
</evidence>
<dbReference type="PANTHER" id="PTHR24123:SF138">
    <property type="entry name" value="NACHT DOMAIN-CONTAINING PROTEIN"/>
    <property type="match status" value="1"/>
</dbReference>
<dbReference type="SMART" id="SM00248">
    <property type="entry name" value="ANK"/>
    <property type="match status" value="22"/>
</dbReference>
<feature type="repeat" description="ANK" evidence="3">
    <location>
        <begin position="1109"/>
        <end position="1141"/>
    </location>
</feature>
<name>A0A1L7SLK4_FUSMA</name>
<dbReference type="InterPro" id="IPR025676">
    <property type="entry name" value="Clr5_dom"/>
</dbReference>